<dbReference type="PROSITE" id="PS50835">
    <property type="entry name" value="IG_LIKE"/>
    <property type="match status" value="12"/>
</dbReference>
<dbReference type="KEGG" id="xma:102230791"/>
<dbReference type="InterPro" id="IPR007110">
    <property type="entry name" value="Ig-like_dom"/>
</dbReference>
<dbReference type="RefSeq" id="XP_023186171.1">
    <property type="nucleotide sequence ID" value="XM_023330403.1"/>
</dbReference>
<keyword evidence="8" id="KW-1185">Reference proteome</keyword>
<reference evidence="8" key="1">
    <citation type="submission" date="2012-01" db="EMBL/GenBank/DDBJ databases">
        <authorList>
            <person name="Walter R."/>
            <person name="Schartl M."/>
            <person name="Warren W."/>
        </authorList>
    </citation>
    <scope>NUCLEOTIDE SEQUENCE [LARGE SCALE GENOMIC DNA]</scope>
    <source>
        <strain evidence="8">JP 163 A</strain>
    </source>
</reference>
<feature type="signal peptide" evidence="5">
    <location>
        <begin position="1"/>
        <end position="22"/>
    </location>
</feature>
<evidence type="ECO:0000256" key="1">
    <source>
        <dbReference type="ARBA" id="ARBA00022729"/>
    </source>
</evidence>
<dbReference type="SUPFAM" id="SSF48726">
    <property type="entry name" value="Immunoglobulin"/>
    <property type="match status" value="13"/>
</dbReference>
<keyword evidence="3" id="KW-0325">Glycoprotein</keyword>
<dbReference type="Pfam" id="PF13895">
    <property type="entry name" value="Ig_2"/>
    <property type="match status" value="2"/>
</dbReference>
<feature type="domain" description="Ig-like" evidence="6">
    <location>
        <begin position="212"/>
        <end position="288"/>
    </location>
</feature>
<dbReference type="InterPro" id="IPR052598">
    <property type="entry name" value="IgSF_CEA-related"/>
</dbReference>
<dbReference type="Ensembl" id="ENSXMAT00000010823.2">
    <property type="protein sequence ID" value="ENSXMAP00000010809.2"/>
    <property type="gene ID" value="ENSXMAG00000010786.2"/>
</dbReference>
<feature type="domain" description="Ig-like" evidence="6">
    <location>
        <begin position="1099"/>
        <end position="1179"/>
    </location>
</feature>
<dbReference type="PANTHER" id="PTHR44337:SF20">
    <property type="entry name" value="CARCINOEMBRYONIC ANTIGEN-RELATED CELL ADHESION MOLECULE 5-RELATED"/>
    <property type="match status" value="1"/>
</dbReference>
<keyword evidence="2" id="KW-1015">Disulfide bond</keyword>
<dbReference type="Pfam" id="PF13927">
    <property type="entry name" value="Ig_3"/>
    <property type="match status" value="8"/>
</dbReference>
<dbReference type="OMA" id="RCHAKSV"/>
<organism evidence="7 8">
    <name type="scientific">Xiphophorus maculatus</name>
    <name type="common">Southern platyfish</name>
    <name type="synonym">Platypoecilus maculatus</name>
    <dbReference type="NCBI Taxonomy" id="8083"/>
    <lineage>
        <taxon>Eukaryota</taxon>
        <taxon>Metazoa</taxon>
        <taxon>Chordata</taxon>
        <taxon>Craniata</taxon>
        <taxon>Vertebrata</taxon>
        <taxon>Euteleostomi</taxon>
        <taxon>Actinopterygii</taxon>
        <taxon>Neopterygii</taxon>
        <taxon>Teleostei</taxon>
        <taxon>Neoteleostei</taxon>
        <taxon>Acanthomorphata</taxon>
        <taxon>Ovalentaria</taxon>
        <taxon>Atherinomorphae</taxon>
        <taxon>Cyprinodontiformes</taxon>
        <taxon>Poeciliidae</taxon>
        <taxon>Poeciliinae</taxon>
        <taxon>Xiphophorus</taxon>
    </lineage>
</organism>
<keyword evidence="1 5" id="KW-0732">Signal</keyword>
<reference evidence="7" key="4">
    <citation type="submission" date="2025-09" db="UniProtKB">
        <authorList>
            <consortium name="Ensembl"/>
        </authorList>
    </citation>
    <scope>IDENTIFICATION</scope>
    <source>
        <strain evidence="7">JP 163 A</strain>
    </source>
</reference>
<dbReference type="InterPro" id="IPR013098">
    <property type="entry name" value="Ig_I-set"/>
</dbReference>
<dbReference type="InterPro" id="IPR036179">
    <property type="entry name" value="Ig-like_dom_sf"/>
</dbReference>
<dbReference type="AlphaFoldDB" id="M4A8L5"/>
<dbReference type="InterPro" id="IPR003599">
    <property type="entry name" value="Ig_sub"/>
</dbReference>
<keyword evidence="4" id="KW-0393">Immunoglobulin domain</keyword>
<feature type="domain" description="Ig-like" evidence="6">
    <location>
        <begin position="299"/>
        <end position="387"/>
    </location>
</feature>
<evidence type="ECO:0000256" key="4">
    <source>
        <dbReference type="ARBA" id="ARBA00023319"/>
    </source>
</evidence>
<dbReference type="InterPro" id="IPR013783">
    <property type="entry name" value="Ig-like_fold"/>
</dbReference>
<feature type="domain" description="Ig-like" evidence="6">
    <location>
        <begin position="568"/>
        <end position="645"/>
    </location>
</feature>
<reference evidence="7" key="3">
    <citation type="submission" date="2025-08" db="UniProtKB">
        <authorList>
            <consortium name="Ensembl"/>
        </authorList>
    </citation>
    <scope>IDENTIFICATION</scope>
    <source>
        <strain evidence="7">JP 163 A</strain>
    </source>
</reference>
<feature type="domain" description="Ig-like" evidence="6">
    <location>
        <begin position="829"/>
        <end position="917"/>
    </location>
</feature>
<dbReference type="CDD" id="cd00096">
    <property type="entry name" value="Ig"/>
    <property type="match status" value="1"/>
</dbReference>
<feature type="domain" description="Ig-like" evidence="6">
    <location>
        <begin position="392"/>
        <end position="469"/>
    </location>
</feature>
<evidence type="ECO:0000256" key="5">
    <source>
        <dbReference type="SAM" id="SignalP"/>
    </source>
</evidence>
<dbReference type="PANTHER" id="PTHR44337">
    <property type="entry name" value="CARCINOEMBRYONIC ANTIGEN-RELATED CELL ADHESION MOLECULE 8"/>
    <property type="match status" value="1"/>
</dbReference>
<protein>
    <submittedName>
        <fullName evidence="7">Hemicentin-1-like</fullName>
    </submittedName>
</protein>
<sequence>MACPLLFYLILTTVTFTDPVHSQIIYASENPVPLGNNVTIISNTNVTVGTWTFNNNLLALIYPGGFYLSNAKSGKLIFDSNTSSLTIISAQLADSGVYKLEQLDKFSVQLWLSVQEPISNVTLSAQRTDLVELNDTAVFICSVSKGTSLSYEWLAGNSTILSRAGVQLSNGGANLSIVGLTRYDQGPYRCNVSNGLGYEVSPPVYLNISYGPNNATMTVDPVNYMYRSGSNITLSCSVKSKPTAMVQWIFNGVSLNQFGLQLHLQNVKENNSGTYKCLFHNTVTMLFSSDSTVIRVMDPLSAVDVSITGRPAILDEAFTLQCGATGPVGSIQWWKNGSLIAPDNRTMFGNNNKTLTLKPVRFSDRGLYRCHVFNLVSDMTSGPFAVVVNYGPMMPTVTGPNVVKSGNTVTFKCSAESVPPSLYQWHFNGSVVSDMSEYTTPSLTEEMSGAYICMALNNITGKNSTASIMLTVVDPIQNVTVQAQNDSAIEGNPHVLTCDIIGPADNIYWMENGEPLYSDNRTGFFMNNMTVKFTALKRSDTGNYQCLAINAVGNMTSDPYKLLVTYGPDTAETIGPNVAKTGDNVTLTCWADSAPLSLYQWHFNGVLVSNMSEYMTPSLTEEMSGEYTCTAINSISGKNSTASIMLKVIAPIQNVQVEAQMNLAVEGHPYNLTCSVNGAVDNIYWMRNGEKLNPDNRTMIFMENITMSFMSMQRNDAGNYTCMAANAVGNMTSKPFMLLVNYGPEMQVITGPTAVKTGDNATLRCHAKSVPPSLYQWHFNGSLVSIMSEYMTPPLTEEKSVKYTCTAFNNVTEKTSTASITITIIASIKNVQIDTPTSDALEGYSYNLTCNVTETVDNIYWMKNGEQLHPDNSTVFSMDNKTVMFMPVDRYDAGDYECMAMNAVGNLTSRAYMLQVNFGPDKPKIDGPNFGEEGRNAVFNCSAASMPPSTYSWWFNDSMMADTSEFTAGPLSFNMNGSYTCMAHNSVTGKNSTTSTMLTVIEAINSVMIQSNSTPISNENFTLTCHVVGPYDALYWMKDDMKLNLNASDPVSSMYITEENVLHFTPLTTQSNGTYQCIATNRAANHTSPQYKLLVNYGPLNINISGPESAKDGASVSLTCTTESYPECDFHWFLNNQSSPLKNGSVFSFTATRGPAAKYICIATNPVTNITMKQTKDFTIQDHASANHITNKGAVLLMGLFSVLVHLLLL</sequence>
<dbReference type="OrthoDB" id="6159398at2759"/>
<feature type="domain" description="Ig-like" evidence="6">
    <location>
        <begin position="117"/>
        <end position="201"/>
    </location>
</feature>
<feature type="chain" id="PRO_5017313434" evidence="5">
    <location>
        <begin position="23"/>
        <end position="1210"/>
    </location>
</feature>
<evidence type="ECO:0000313" key="8">
    <source>
        <dbReference type="Proteomes" id="UP000002852"/>
    </source>
</evidence>
<dbReference type="GeneTree" id="ENSGT01100000263479"/>
<dbReference type="SMART" id="SM00409">
    <property type="entry name" value="IG"/>
    <property type="match status" value="13"/>
</dbReference>
<feature type="domain" description="Ig-like" evidence="6">
    <location>
        <begin position="920"/>
        <end position="999"/>
    </location>
</feature>
<evidence type="ECO:0000313" key="7">
    <source>
        <dbReference type="Ensembl" id="ENSXMAP00000010809.2"/>
    </source>
</evidence>
<evidence type="ECO:0000256" key="2">
    <source>
        <dbReference type="ARBA" id="ARBA00023157"/>
    </source>
</evidence>
<proteinExistence type="predicted"/>
<dbReference type="Gene3D" id="2.60.40.10">
    <property type="entry name" value="Immunoglobulins"/>
    <property type="match status" value="13"/>
</dbReference>
<accession>M4A8L5</accession>
<dbReference type="GeneID" id="102230791"/>
<feature type="domain" description="Ig-like" evidence="6">
    <location>
        <begin position="651"/>
        <end position="737"/>
    </location>
</feature>
<name>M4A8L5_XIPMA</name>
<evidence type="ECO:0000256" key="3">
    <source>
        <dbReference type="ARBA" id="ARBA00023180"/>
    </source>
</evidence>
<dbReference type="Pfam" id="PF07679">
    <property type="entry name" value="I-set"/>
    <property type="match status" value="2"/>
</dbReference>
<dbReference type="InterPro" id="IPR003598">
    <property type="entry name" value="Ig_sub2"/>
</dbReference>
<feature type="domain" description="Ig-like" evidence="6">
    <location>
        <begin position="1002"/>
        <end position="1096"/>
    </location>
</feature>
<dbReference type="STRING" id="8083.ENSXMAP00000010809"/>
<dbReference type="HOGENOM" id="CLU_295422_0_0_1"/>
<dbReference type="eggNOG" id="ENOG502RXPD">
    <property type="taxonomic scope" value="Eukaryota"/>
</dbReference>
<dbReference type="Proteomes" id="UP000002852">
    <property type="component" value="Unassembled WGS sequence"/>
</dbReference>
<reference evidence="8" key="2">
    <citation type="journal article" date="2013" name="Nat. Genet.">
        <title>The genome of the platyfish, Xiphophorus maculatus, provides insights into evolutionary adaptation and several complex traits.</title>
        <authorList>
            <person name="Schartl M."/>
            <person name="Walter R.B."/>
            <person name="Shen Y."/>
            <person name="Garcia T."/>
            <person name="Catchen J."/>
            <person name="Amores A."/>
            <person name="Braasch I."/>
            <person name="Chalopin D."/>
            <person name="Volff J.N."/>
            <person name="Lesch K.P."/>
            <person name="Bisazza A."/>
            <person name="Minx P."/>
            <person name="Hillier L."/>
            <person name="Wilson R.K."/>
            <person name="Fuerstenberg S."/>
            <person name="Boore J."/>
            <person name="Searle S."/>
            <person name="Postlethwait J.H."/>
            <person name="Warren W.C."/>
        </authorList>
    </citation>
    <scope>NUCLEOTIDE SEQUENCE [LARGE SCALE GENOMIC DNA]</scope>
    <source>
        <strain evidence="8">JP 163 A</strain>
    </source>
</reference>
<dbReference type="SMART" id="SM00408">
    <property type="entry name" value="IGc2"/>
    <property type="match status" value="12"/>
</dbReference>
<dbReference type="InParanoid" id="M4A8L5"/>
<feature type="domain" description="Ig-like" evidence="6">
    <location>
        <begin position="744"/>
        <end position="821"/>
    </location>
</feature>
<feature type="domain" description="Ig-like" evidence="6">
    <location>
        <begin position="475"/>
        <end position="565"/>
    </location>
</feature>
<evidence type="ECO:0000259" key="6">
    <source>
        <dbReference type="PROSITE" id="PS50835"/>
    </source>
</evidence>